<dbReference type="GO" id="GO:0022857">
    <property type="term" value="F:transmembrane transporter activity"/>
    <property type="evidence" value="ECO:0007669"/>
    <property type="project" value="InterPro"/>
</dbReference>
<feature type="transmembrane region" description="Helical" evidence="7">
    <location>
        <begin position="499"/>
        <end position="520"/>
    </location>
</feature>
<gene>
    <name evidence="9" type="ORF">QYM36_010466</name>
</gene>
<keyword evidence="2" id="KW-0813">Transport</keyword>
<feature type="transmembrane region" description="Helical" evidence="7">
    <location>
        <begin position="327"/>
        <end position="349"/>
    </location>
</feature>
<feature type="transmembrane region" description="Helical" evidence="7">
    <location>
        <begin position="562"/>
        <end position="582"/>
    </location>
</feature>
<dbReference type="Gene3D" id="1.20.1250.20">
    <property type="entry name" value="MFS general substrate transporter like domains"/>
    <property type="match status" value="2"/>
</dbReference>
<comment type="subcellular location">
    <subcellularLocation>
        <location evidence="1">Endomembrane system</location>
        <topology evidence="1">Multi-pass membrane protein</topology>
    </subcellularLocation>
</comment>
<feature type="region of interest" description="Disordered" evidence="6">
    <location>
        <begin position="1"/>
        <end position="44"/>
    </location>
</feature>
<proteinExistence type="predicted"/>
<evidence type="ECO:0000256" key="3">
    <source>
        <dbReference type="ARBA" id="ARBA00022692"/>
    </source>
</evidence>
<evidence type="ECO:0000256" key="1">
    <source>
        <dbReference type="ARBA" id="ARBA00004127"/>
    </source>
</evidence>
<dbReference type="PROSITE" id="PS50850">
    <property type="entry name" value="MFS"/>
    <property type="match status" value="1"/>
</dbReference>
<keyword evidence="3 7" id="KW-0812">Transmembrane</keyword>
<feature type="transmembrane region" description="Helical" evidence="7">
    <location>
        <begin position="57"/>
        <end position="82"/>
    </location>
</feature>
<dbReference type="Pfam" id="PF07690">
    <property type="entry name" value="MFS_1"/>
    <property type="match status" value="2"/>
</dbReference>
<sequence>MGKSYTLGETPPHFENKSYDGDSSDDEKSSTKHEETDEPQYVLETPEDKRKRRISLLVVYITAFSFSLGFSIVLTGVFPYLLQLDGSDPTFTEPKVFFGWVVASFPLGQLIASPLAGYVGKRFGTIRIPLFATLFLFTAGMVFYAMLGAIPPPRRYWMLGSRFVTGMAAATVALSLSYASQATTEAERTTGISIVNFSQTIGFMIGPVIQSALTGIGCEGISMGIGDLSFNMYTAAAWIAACLGVLNMIVLLPGIFTEYNIAEKERAMMSKKAKDENRADLSGMKPDYVAVGVCLVTFAIIIFNFIFTETLATPMAIDNFAWTEEEAVAKVGIMLFVGGIISSVCFLFAGPIARKIGERNVMIVCGFIPLIAAGFAYFPYSGPPPVERGNNGSNVTEAPILTTAYSVLTTPWENDTVSMASSHFVSDDTISEVHHDRAYDVPTMLMLYGESQSMPEFFHLKAGGSGGCGGSNETVSPGCPYDEQPWCEFTPAVKVEQFYIGYMFTSIGYPFGIAMVNSLYAKLLGPISQHVWMGFLSASGAFSRVLGPILVSYLYTYGGSQWTFGVLTGLMVINLAILLILYKKLQPKSYIDDGKNVKA</sequence>
<evidence type="ECO:0000313" key="9">
    <source>
        <dbReference type="EMBL" id="KAK2715902.1"/>
    </source>
</evidence>
<feature type="transmembrane region" description="Helical" evidence="7">
    <location>
        <begin position="233"/>
        <end position="256"/>
    </location>
</feature>
<evidence type="ECO:0000259" key="8">
    <source>
        <dbReference type="PROSITE" id="PS50850"/>
    </source>
</evidence>
<feature type="compositionally biased region" description="Basic and acidic residues" evidence="6">
    <location>
        <begin position="12"/>
        <end position="35"/>
    </location>
</feature>
<dbReference type="GO" id="GO:0005765">
    <property type="term" value="C:lysosomal membrane"/>
    <property type="evidence" value="ECO:0007669"/>
    <property type="project" value="TreeGrafter"/>
</dbReference>
<evidence type="ECO:0000256" key="6">
    <source>
        <dbReference type="SAM" id="MobiDB-lite"/>
    </source>
</evidence>
<evidence type="ECO:0000313" key="10">
    <source>
        <dbReference type="Proteomes" id="UP001187531"/>
    </source>
</evidence>
<keyword evidence="10" id="KW-1185">Reference proteome</keyword>
<name>A0AA88L409_ARTSF</name>
<dbReference type="SUPFAM" id="SSF103473">
    <property type="entry name" value="MFS general substrate transporter"/>
    <property type="match status" value="1"/>
</dbReference>
<dbReference type="InterPro" id="IPR051068">
    <property type="entry name" value="MFS_Domain-Containing_Protein"/>
</dbReference>
<evidence type="ECO:0000256" key="2">
    <source>
        <dbReference type="ARBA" id="ARBA00022448"/>
    </source>
</evidence>
<feature type="transmembrane region" description="Helical" evidence="7">
    <location>
        <begin position="191"/>
        <end position="213"/>
    </location>
</feature>
<keyword evidence="5 7" id="KW-0472">Membrane</keyword>
<feature type="transmembrane region" description="Helical" evidence="7">
    <location>
        <begin position="97"/>
        <end position="118"/>
    </location>
</feature>
<dbReference type="InterPro" id="IPR020846">
    <property type="entry name" value="MFS_dom"/>
</dbReference>
<accession>A0AA88L409</accession>
<dbReference type="PANTHER" id="PTHR23510:SF3">
    <property type="entry name" value="MAJOR FACILITATOR SUPERFAMILY DOMAIN-CONTAINING PROTEIN 8"/>
    <property type="match status" value="1"/>
</dbReference>
<dbReference type="InterPro" id="IPR036259">
    <property type="entry name" value="MFS_trans_sf"/>
</dbReference>
<dbReference type="PANTHER" id="PTHR23510">
    <property type="entry name" value="INNER MEMBRANE TRANSPORT PROTEIN YAJR"/>
    <property type="match status" value="1"/>
</dbReference>
<reference evidence="9" key="1">
    <citation type="submission" date="2023-07" db="EMBL/GenBank/DDBJ databases">
        <title>Chromosome-level genome assembly of Artemia franciscana.</title>
        <authorList>
            <person name="Jo E."/>
        </authorList>
    </citation>
    <scope>NUCLEOTIDE SEQUENCE</scope>
    <source>
        <tissue evidence="9">Whole body</tissue>
    </source>
</reference>
<feature type="transmembrane region" description="Helical" evidence="7">
    <location>
        <begin position="156"/>
        <end position="179"/>
    </location>
</feature>
<feature type="transmembrane region" description="Helical" evidence="7">
    <location>
        <begin position="130"/>
        <end position="150"/>
    </location>
</feature>
<feature type="transmembrane region" description="Helical" evidence="7">
    <location>
        <begin position="361"/>
        <end position="380"/>
    </location>
</feature>
<feature type="transmembrane region" description="Helical" evidence="7">
    <location>
        <begin position="532"/>
        <end position="556"/>
    </location>
</feature>
<evidence type="ECO:0000256" key="5">
    <source>
        <dbReference type="ARBA" id="ARBA00023136"/>
    </source>
</evidence>
<dbReference type="CDD" id="cd17326">
    <property type="entry name" value="MFS_MFSD8"/>
    <property type="match status" value="1"/>
</dbReference>
<dbReference type="AlphaFoldDB" id="A0AA88L409"/>
<dbReference type="InterPro" id="IPR011701">
    <property type="entry name" value="MFS"/>
</dbReference>
<comment type="caution">
    <text evidence="9">The sequence shown here is derived from an EMBL/GenBank/DDBJ whole genome shotgun (WGS) entry which is preliminary data.</text>
</comment>
<evidence type="ECO:0000256" key="7">
    <source>
        <dbReference type="SAM" id="Phobius"/>
    </source>
</evidence>
<protein>
    <recommendedName>
        <fullName evidence="8">Major facilitator superfamily (MFS) profile domain-containing protein</fullName>
    </recommendedName>
</protein>
<organism evidence="9 10">
    <name type="scientific">Artemia franciscana</name>
    <name type="common">Brine shrimp</name>
    <name type="synonym">Artemia sanfranciscana</name>
    <dbReference type="NCBI Taxonomy" id="6661"/>
    <lineage>
        <taxon>Eukaryota</taxon>
        <taxon>Metazoa</taxon>
        <taxon>Ecdysozoa</taxon>
        <taxon>Arthropoda</taxon>
        <taxon>Crustacea</taxon>
        <taxon>Branchiopoda</taxon>
        <taxon>Anostraca</taxon>
        <taxon>Artemiidae</taxon>
        <taxon>Artemia</taxon>
    </lineage>
</organism>
<feature type="transmembrane region" description="Helical" evidence="7">
    <location>
        <begin position="288"/>
        <end position="307"/>
    </location>
</feature>
<feature type="domain" description="Major facilitator superfamily (MFS) profile" evidence="8">
    <location>
        <begin position="55"/>
        <end position="586"/>
    </location>
</feature>
<dbReference type="GO" id="GO:0012505">
    <property type="term" value="C:endomembrane system"/>
    <property type="evidence" value="ECO:0007669"/>
    <property type="project" value="UniProtKB-SubCell"/>
</dbReference>
<evidence type="ECO:0000256" key="4">
    <source>
        <dbReference type="ARBA" id="ARBA00022989"/>
    </source>
</evidence>
<keyword evidence="4 7" id="KW-1133">Transmembrane helix</keyword>
<dbReference type="Proteomes" id="UP001187531">
    <property type="component" value="Unassembled WGS sequence"/>
</dbReference>
<dbReference type="EMBL" id="JAVRJZ010000012">
    <property type="protein sequence ID" value="KAK2715902.1"/>
    <property type="molecule type" value="Genomic_DNA"/>
</dbReference>